<keyword evidence="2" id="KW-1185">Reference proteome</keyword>
<dbReference type="EMBL" id="JACXVP010000012">
    <property type="protein sequence ID" value="KAG5571836.1"/>
    <property type="molecule type" value="Genomic_DNA"/>
</dbReference>
<comment type="caution">
    <text evidence="1">The sequence shown here is derived from an EMBL/GenBank/DDBJ whole genome shotgun (WGS) entry which is preliminary data.</text>
</comment>
<evidence type="ECO:0000313" key="1">
    <source>
        <dbReference type="EMBL" id="KAG5571836.1"/>
    </source>
</evidence>
<proteinExistence type="predicted"/>
<reference evidence="1 2" key="1">
    <citation type="submission" date="2020-09" db="EMBL/GenBank/DDBJ databases">
        <title>De no assembly of potato wild relative species, Solanum commersonii.</title>
        <authorList>
            <person name="Cho K."/>
        </authorList>
    </citation>
    <scope>NUCLEOTIDE SEQUENCE [LARGE SCALE GENOMIC DNA]</scope>
    <source>
        <strain evidence="1">LZ3.2</strain>
        <tissue evidence="1">Leaf</tissue>
    </source>
</reference>
<protein>
    <submittedName>
        <fullName evidence="1">Uncharacterized protein</fullName>
    </submittedName>
</protein>
<name>A0A9J5W9B6_SOLCO</name>
<dbReference type="AlphaFoldDB" id="A0A9J5W9B6"/>
<sequence length="121" mass="14015">MISKSLLVSVMSCPLTESEQPLFMQNAKSLLVDLLWDKVIYHANTIIPWWKFGVSNNINKSFEFISVIEASGFMENCLYGQKFTWSNQRVSASEILKRLDWVMVNDRCLEIMPRTTITHLP</sequence>
<evidence type="ECO:0000313" key="2">
    <source>
        <dbReference type="Proteomes" id="UP000824120"/>
    </source>
</evidence>
<accession>A0A9J5W9B6</accession>
<organism evidence="1 2">
    <name type="scientific">Solanum commersonii</name>
    <name type="common">Commerson's wild potato</name>
    <name type="synonym">Commerson's nightshade</name>
    <dbReference type="NCBI Taxonomy" id="4109"/>
    <lineage>
        <taxon>Eukaryota</taxon>
        <taxon>Viridiplantae</taxon>
        <taxon>Streptophyta</taxon>
        <taxon>Embryophyta</taxon>
        <taxon>Tracheophyta</taxon>
        <taxon>Spermatophyta</taxon>
        <taxon>Magnoliopsida</taxon>
        <taxon>eudicotyledons</taxon>
        <taxon>Gunneridae</taxon>
        <taxon>Pentapetalae</taxon>
        <taxon>asterids</taxon>
        <taxon>lamiids</taxon>
        <taxon>Solanales</taxon>
        <taxon>Solanaceae</taxon>
        <taxon>Solanoideae</taxon>
        <taxon>Solaneae</taxon>
        <taxon>Solanum</taxon>
    </lineage>
</organism>
<gene>
    <name evidence="1" type="ORF">H5410_061602</name>
</gene>
<dbReference type="Proteomes" id="UP000824120">
    <property type="component" value="Chromosome 12"/>
</dbReference>